<feature type="chain" id="PRO_5043405454" evidence="2">
    <location>
        <begin position="16"/>
        <end position="646"/>
    </location>
</feature>
<comment type="caution">
    <text evidence="3">The sequence shown here is derived from an EMBL/GenBank/DDBJ whole genome shotgun (WGS) entry which is preliminary data.</text>
</comment>
<dbReference type="PANTHER" id="PTHR31983:SF0">
    <property type="entry name" value="GLUCAN ENDO-1,3-BETA-D-GLUCOSIDASE 2"/>
    <property type="match status" value="1"/>
</dbReference>
<evidence type="ECO:0000256" key="1">
    <source>
        <dbReference type="SAM" id="MobiDB-lite"/>
    </source>
</evidence>
<feature type="compositionally biased region" description="Low complexity" evidence="1">
    <location>
        <begin position="341"/>
        <end position="363"/>
    </location>
</feature>
<dbReference type="InterPro" id="IPR005200">
    <property type="entry name" value="Endo-beta-glucanase"/>
</dbReference>
<accession>A0AAV4GQF5</accession>
<dbReference type="EMBL" id="BMAT01008556">
    <property type="protein sequence ID" value="GFR87784.1"/>
    <property type="molecule type" value="Genomic_DNA"/>
</dbReference>
<feature type="region of interest" description="Disordered" evidence="1">
    <location>
        <begin position="107"/>
        <end position="128"/>
    </location>
</feature>
<organism evidence="3 4">
    <name type="scientific">Elysia marginata</name>
    <dbReference type="NCBI Taxonomy" id="1093978"/>
    <lineage>
        <taxon>Eukaryota</taxon>
        <taxon>Metazoa</taxon>
        <taxon>Spiralia</taxon>
        <taxon>Lophotrochozoa</taxon>
        <taxon>Mollusca</taxon>
        <taxon>Gastropoda</taxon>
        <taxon>Heterobranchia</taxon>
        <taxon>Euthyneura</taxon>
        <taxon>Panpulmonata</taxon>
        <taxon>Sacoglossa</taxon>
        <taxon>Placobranchoidea</taxon>
        <taxon>Plakobranchidae</taxon>
        <taxon>Elysia</taxon>
    </lineage>
</organism>
<gene>
    <name evidence="3" type="ORF">ElyMa_004232300</name>
</gene>
<proteinExistence type="predicted"/>
<keyword evidence="2" id="KW-0732">Signal</keyword>
<dbReference type="Proteomes" id="UP000762676">
    <property type="component" value="Unassembled WGS sequence"/>
</dbReference>
<dbReference type="PANTHER" id="PTHR31983">
    <property type="entry name" value="ENDO-1,3(4)-BETA-GLUCANASE 1"/>
    <property type="match status" value="1"/>
</dbReference>
<sequence>MLLLCVAFVVGVVRGALPPLPDCNPAQATPFSNVNPINLFGVNHEIGIKATPHRVGNLRQQGPLPTGHFATNHIKNSDIWPMIVTPYQSLLTDHGAVHDSYTLDRWSDPERSDVMDQQSPSEAGKPWNKLTDMGSNMRQMTSGPDGNPRSAFTGKSGVQVTIDGAGEPEMTSFGELYANFLYRGSNGGTMEGANPVVKPFCLSSINGNTISFDCPLEPSAGDGGGGHLEGECHGSTLTITLHNSKIIRDITKVQFQYALEPTDIWTSDNGFVPPMRTCTAATCQHVGNKVIIKTTSPAHNYKLALNVIGIRTFPYLRWLEEPYQGACDGSTITDGSGGSSSSGSGSTTNNNPATTTAATTARPTQPPPTWTRPTVATTSQPSIPAGPSNIPTVPLDTPSKKFIMELDEPGSDLLGVTRKFILYFSSPVVPRIETGSQTIRFEPPGGGKYSGLLQLGYTGSSRKGDGSQTSFLDPYVDIYSYKPRVQYCVSESANKGFLSFEWNPVDVSRSPASTGNLLMVAMPHHELLMVEKPLDTPFTFKGYVSDDWLMVLPVLHTEVDPDPLGVLDVKDNPSQLQDILAAIERDAQNANLDAVCSHTDSYNGGKAIGMVTRLASLSRAFGTDHYIKLDQSIQNCLEKWLRVQGG</sequence>
<feature type="region of interest" description="Disordered" evidence="1">
    <location>
        <begin position="330"/>
        <end position="396"/>
    </location>
</feature>
<evidence type="ECO:0000256" key="2">
    <source>
        <dbReference type="SAM" id="SignalP"/>
    </source>
</evidence>
<name>A0AAV4GQF5_9GAST</name>
<feature type="signal peptide" evidence="2">
    <location>
        <begin position="1"/>
        <end position="15"/>
    </location>
</feature>
<protein>
    <submittedName>
        <fullName evidence="3">Endo-1,3(4)-beta-glucanase 1</fullName>
    </submittedName>
</protein>
<reference evidence="3 4" key="1">
    <citation type="journal article" date="2021" name="Elife">
        <title>Chloroplast acquisition without the gene transfer in kleptoplastic sea slugs, Plakobranchus ocellatus.</title>
        <authorList>
            <person name="Maeda T."/>
            <person name="Takahashi S."/>
            <person name="Yoshida T."/>
            <person name="Shimamura S."/>
            <person name="Takaki Y."/>
            <person name="Nagai Y."/>
            <person name="Toyoda A."/>
            <person name="Suzuki Y."/>
            <person name="Arimoto A."/>
            <person name="Ishii H."/>
            <person name="Satoh N."/>
            <person name="Nishiyama T."/>
            <person name="Hasebe M."/>
            <person name="Maruyama T."/>
            <person name="Minagawa J."/>
            <person name="Obokata J."/>
            <person name="Shigenobu S."/>
        </authorList>
    </citation>
    <scope>NUCLEOTIDE SEQUENCE [LARGE SCALE GENOMIC DNA]</scope>
</reference>
<keyword evidence="4" id="KW-1185">Reference proteome</keyword>
<evidence type="ECO:0000313" key="3">
    <source>
        <dbReference type="EMBL" id="GFR87784.1"/>
    </source>
</evidence>
<dbReference type="AlphaFoldDB" id="A0AAV4GQF5"/>
<dbReference type="GO" id="GO:0052861">
    <property type="term" value="F:endo-1,3(4)-beta-glucanase activity"/>
    <property type="evidence" value="ECO:0007669"/>
    <property type="project" value="InterPro"/>
</dbReference>
<evidence type="ECO:0000313" key="4">
    <source>
        <dbReference type="Proteomes" id="UP000762676"/>
    </source>
</evidence>